<feature type="region of interest" description="Disordered" evidence="1">
    <location>
        <begin position="33"/>
        <end position="71"/>
    </location>
</feature>
<feature type="chain" id="PRO_5039530861" description="Copper amine oxidase-like N-terminal domain-containing protein" evidence="2">
    <location>
        <begin position="21"/>
        <end position="204"/>
    </location>
</feature>
<dbReference type="RefSeq" id="WP_069702239.1">
    <property type="nucleotide sequence ID" value="NZ_MJAT01000022.1"/>
</dbReference>
<comment type="caution">
    <text evidence="4">The sequence shown here is derived from an EMBL/GenBank/DDBJ whole genome shotgun (WGS) entry which is preliminary data.</text>
</comment>
<dbReference type="Proteomes" id="UP000095255">
    <property type="component" value="Unassembled WGS sequence"/>
</dbReference>
<feature type="signal peptide" evidence="2">
    <location>
        <begin position="1"/>
        <end position="20"/>
    </location>
</feature>
<keyword evidence="2" id="KW-0732">Signal</keyword>
<feature type="compositionally biased region" description="Pro residues" evidence="1">
    <location>
        <begin position="37"/>
        <end position="70"/>
    </location>
</feature>
<dbReference type="SUPFAM" id="SSF55383">
    <property type="entry name" value="Copper amine oxidase, domain N"/>
    <property type="match status" value="1"/>
</dbReference>
<evidence type="ECO:0000313" key="5">
    <source>
        <dbReference type="Proteomes" id="UP000095255"/>
    </source>
</evidence>
<evidence type="ECO:0000313" key="4">
    <source>
        <dbReference type="EMBL" id="OEH85412.1"/>
    </source>
</evidence>
<accession>A0A1E5L5H5</accession>
<sequence length="204" mass="21082">MKKIITVAVAALITMGIATYDVQVVEASPCEVDTPAPAKPATPAPAPAPAKPATPAPAPAKPATPAPTPAATPAVTTAAKVPVTNVDFKFLGKPGKASIVIIDKEVYVSVRSFAQALGSDVGWDANSKQVVIKGDVIGTPLEIRGQSGQKGITVNKKLFVMQRAVTNVDGTLYVRAHCIAGITGSIMKSPVKVTFAKNVLEFKE</sequence>
<dbReference type="STRING" id="1390249.BHU72_04800"/>
<dbReference type="EMBL" id="MJAT01000022">
    <property type="protein sequence ID" value="OEH85412.1"/>
    <property type="molecule type" value="Genomic_DNA"/>
</dbReference>
<gene>
    <name evidence="4" type="ORF">BHU72_04800</name>
</gene>
<dbReference type="InterPro" id="IPR036582">
    <property type="entry name" value="Mao_N_sf"/>
</dbReference>
<name>A0A1E5L5H5_9FIRM</name>
<dbReference type="AlphaFoldDB" id="A0A1E5L5H5"/>
<protein>
    <recommendedName>
        <fullName evidence="3">Copper amine oxidase-like N-terminal domain-containing protein</fullName>
    </recommendedName>
</protein>
<organism evidence="4 5">
    <name type="scientific">Desulfuribacillus stibiiarsenatis</name>
    <dbReference type="NCBI Taxonomy" id="1390249"/>
    <lineage>
        <taxon>Bacteria</taxon>
        <taxon>Bacillati</taxon>
        <taxon>Bacillota</taxon>
        <taxon>Desulfuribacillia</taxon>
        <taxon>Desulfuribacillales</taxon>
        <taxon>Desulfuribacillaceae</taxon>
        <taxon>Desulfuribacillus</taxon>
    </lineage>
</organism>
<proteinExistence type="predicted"/>
<evidence type="ECO:0000256" key="2">
    <source>
        <dbReference type="SAM" id="SignalP"/>
    </source>
</evidence>
<dbReference type="OrthoDB" id="2578443at2"/>
<reference evidence="4 5" key="1">
    <citation type="submission" date="2016-09" db="EMBL/GenBank/DDBJ databases">
        <title>Desulfuribacillus arsenicus sp. nov., an obligately anaerobic, dissimilatory arsenic- and antimonate-reducing bacterium isolated from anoxic sediments.</title>
        <authorList>
            <person name="Abin C.A."/>
            <person name="Hollibaugh J.T."/>
        </authorList>
    </citation>
    <scope>NUCLEOTIDE SEQUENCE [LARGE SCALE GENOMIC DNA]</scope>
    <source>
        <strain evidence="4 5">MLFW-2</strain>
    </source>
</reference>
<dbReference type="Pfam" id="PF07833">
    <property type="entry name" value="Cu_amine_oxidN1"/>
    <property type="match status" value="1"/>
</dbReference>
<dbReference type="InterPro" id="IPR012854">
    <property type="entry name" value="Cu_amine_oxidase-like_N"/>
</dbReference>
<keyword evidence="5" id="KW-1185">Reference proteome</keyword>
<evidence type="ECO:0000259" key="3">
    <source>
        <dbReference type="Pfam" id="PF07833"/>
    </source>
</evidence>
<dbReference type="Gene3D" id="3.30.457.10">
    <property type="entry name" value="Copper amine oxidase-like, N-terminal domain"/>
    <property type="match status" value="1"/>
</dbReference>
<evidence type="ECO:0000256" key="1">
    <source>
        <dbReference type="SAM" id="MobiDB-lite"/>
    </source>
</evidence>
<feature type="domain" description="Copper amine oxidase-like N-terminal" evidence="3">
    <location>
        <begin position="98"/>
        <end position="184"/>
    </location>
</feature>